<reference evidence="1" key="1">
    <citation type="submission" date="2021-03" db="EMBL/GenBank/DDBJ databases">
        <title>Evolutionary priming and transition to the ectomycorrhizal habit in an iconic lineage of mushroom-forming fungi: is preadaptation a requirement?</title>
        <authorList>
            <consortium name="DOE Joint Genome Institute"/>
            <person name="Looney B.P."/>
            <person name="Miyauchi S."/>
            <person name="Morin E."/>
            <person name="Drula E."/>
            <person name="Courty P.E."/>
            <person name="Chicoki N."/>
            <person name="Fauchery L."/>
            <person name="Kohler A."/>
            <person name="Kuo A."/>
            <person name="LaButti K."/>
            <person name="Pangilinan J."/>
            <person name="Lipzen A."/>
            <person name="Riley R."/>
            <person name="Andreopoulos W."/>
            <person name="He G."/>
            <person name="Johnson J."/>
            <person name="Barry K.W."/>
            <person name="Grigoriev I.V."/>
            <person name="Nagy L."/>
            <person name="Hibbett D."/>
            <person name="Henrissat B."/>
            <person name="Matheny P.B."/>
            <person name="Labbe J."/>
            <person name="Martin A.F."/>
        </authorList>
    </citation>
    <scope>NUCLEOTIDE SEQUENCE</scope>
    <source>
        <strain evidence="1">BPL698</strain>
    </source>
</reference>
<evidence type="ECO:0000313" key="2">
    <source>
        <dbReference type="Proteomes" id="UP001207468"/>
    </source>
</evidence>
<evidence type="ECO:0000313" key="1">
    <source>
        <dbReference type="EMBL" id="KAI9508034.1"/>
    </source>
</evidence>
<gene>
    <name evidence="1" type="ORF">F5148DRAFT_1284497</name>
</gene>
<protein>
    <submittedName>
        <fullName evidence="1">Uncharacterized protein</fullName>
    </submittedName>
</protein>
<dbReference type="EMBL" id="JAGFNK010000103">
    <property type="protein sequence ID" value="KAI9508034.1"/>
    <property type="molecule type" value="Genomic_DNA"/>
</dbReference>
<sequence length="947" mass="97988">MSSTLKPSFDPKRTHQQKIPDQYRTQIPQLQELFPAWTIDDLLSTLIEAGGDVSLAATRISDGRTEQWVTRKKDKKASPHQGPTKDSSSTRDTQSRGARGGRGGRGGPGRGGAVGGRALGARGGHRDSHRNHSHPHGGAPASPAANGDAPLSTDSWGDTTAGASADTYAGWANTTSETQAGAWGTNTESTWGAPSTANGSAAASPSVKTQPILPTRPNVKTPATSKLSWAQIARAPEKPLTAAASNISQPVPPLPLPSAPLEPPREPTPPPAPTQDDELSSEAQSGWEEPTTAKSPPWEDEPQPKPPASAAESWDATPAEESKVFDQATPPSPEPAPAPEPVPAPIAVSLPAPEPVVGLGEAIPKHVTPVQARPSSAAHRHSARFKTDQAVTLPNNFGPGLEKVGMQFGSLSIGGDEIVDPKPEPVSPSAPEPVAKLSSESPAAPESQQLPSAPPPPQPELPVTSSSITPSLNSAPSFTQSTQPQTIPQQAQASVPSQPASAHLQTSVSQPALTSPSAVPQVSSQISGYPHQSQQQPLQPPPPPPPPSQQQQVSPPSHQQPPHHSLQQQYAQHGLPTHLDPAQAQHQSPPPQQQVPTSFYRQPDAQGPYFHAGAGTPPTSQAQDSPYTAFGQLNQQGPVSQLGAFGGGADYGYGDSQQQTGAFGARGGLHDDVKGLPGLQQQHSSSSSSNSSSNSNNSPNNSSKGDLHPLQAARSRADRAIRPPWVTTSHILKIQFYGSPYNYAYSVPQPFVKYPVFPPGPGSAPSPAGPPGKQPQSYGQGQGQSLYGQQHQQAYDEPQLGYHPHANHSHQLSASLGGVLPADYGKALYAHQQGLSTRGAAASPETAFKPYAQGAGTKDVGGVGSGTSGGPQSRGGAPAQAGGFYGAAAGRFAGPGAQAQTGGPGQTQQAQGGPQGHLGYPQGASEGAFYSAYGPAAAQQGRQGYWQ</sequence>
<comment type="caution">
    <text evidence="1">The sequence shown here is derived from an EMBL/GenBank/DDBJ whole genome shotgun (WGS) entry which is preliminary data.</text>
</comment>
<keyword evidence="2" id="KW-1185">Reference proteome</keyword>
<proteinExistence type="predicted"/>
<name>A0ACC0UAD6_9AGAM</name>
<dbReference type="Proteomes" id="UP001207468">
    <property type="component" value="Unassembled WGS sequence"/>
</dbReference>
<accession>A0ACC0UAD6</accession>
<organism evidence="1 2">
    <name type="scientific">Russula earlei</name>
    <dbReference type="NCBI Taxonomy" id="71964"/>
    <lineage>
        <taxon>Eukaryota</taxon>
        <taxon>Fungi</taxon>
        <taxon>Dikarya</taxon>
        <taxon>Basidiomycota</taxon>
        <taxon>Agaricomycotina</taxon>
        <taxon>Agaricomycetes</taxon>
        <taxon>Russulales</taxon>
        <taxon>Russulaceae</taxon>
        <taxon>Russula</taxon>
    </lineage>
</organism>